<evidence type="ECO:0000313" key="6">
    <source>
        <dbReference type="Proteomes" id="UP000233556"/>
    </source>
</evidence>
<dbReference type="GO" id="GO:0003743">
    <property type="term" value="F:translation initiation factor activity"/>
    <property type="evidence" value="ECO:0007669"/>
    <property type="project" value="UniProtKB-KW"/>
</dbReference>
<dbReference type="PANTHER" id="PTHR13900:SF0">
    <property type="entry name" value="TRANSCRIPTION INITIATION FACTOR TFIID SUBUNIT 1"/>
    <property type="match status" value="1"/>
</dbReference>
<dbReference type="SUPFAM" id="SSF47370">
    <property type="entry name" value="Bromodomain"/>
    <property type="match status" value="1"/>
</dbReference>
<feature type="compositionally biased region" description="Acidic residues" evidence="3">
    <location>
        <begin position="185"/>
        <end position="199"/>
    </location>
</feature>
<dbReference type="GO" id="GO:0004402">
    <property type="term" value="F:histone acetyltransferase activity"/>
    <property type="evidence" value="ECO:0007669"/>
    <property type="project" value="InterPro"/>
</dbReference>
<evidence type="ECO:0000256" key="1">
    <source>
        <dbReference type="ARBA" id="ARBA00023117"/>
    </source>
</evidence>
<dbReference type="Gene3D" id="1.20.920.10">
    <property type="entry name" value="Bromodomain-like"/>
    <property type="match status" value="1"/>
</dbReference>
<evidence type="ECO:0000256" key="2">
    <source>
        <dbReference type="PROSITE-ProRule" id="PRU00035"/>
    </source>
</evidence>
<dbReference type="PANTHER" id="PTHR13900">
    <property type="entry name" value="TRANSCRIPTION INITIATION FACTOR TFIID"/>
    <property type="match status" value="1"/>
</dbReference>
<keyword evidence="5" id="KW-0396">Initiation factor</keyword>
<sequence length="255" mass="27871">MKRKFHGLHSESLAKNISKHKYQNRETFLNDVNLILANSIKYNGPDSQYTKTAQEIVNICYQTLAEYDEHLTQLETDISTAKEAALEEADLESLDPMTPGPYTPQASDQPPDWYDTNTSLSMSHDASVYQDESNLSALDIPIPAPEKRGTQMRQGRGRLGEEDSDVDIEGFDEDDDGKPKTPAPEVEDADGDLADEEEGSAQQPQASVLYEDLLMSDGEDDDDGSDEEGDNPFSCPCPSCAEDSKAGPSTPGGVS</sequence>
<organism evidence="5 6">
    <name type="scientific">Limosa lapponica baueri</name>
    <dbReference type="NCBI Taxonomy" id="1758121"/>
    <lineage>
        <taxon>Eukaryota</taxon>
        <taxon>Metazoa</taxon>
        <taxon>Chordata</taxon>
        <taxon>Craniata</taxon>
        <taxon>Vertebrata</taxon>
        <taxon>Euteleostomi</taxon>
        <taxon>Archelosauria</taxon>
        <taxon>Archosauria</taxon>
        <taxon>Dinosauria</taxon>
        <taxon>Saurischia</taxon>
        <taxon>Theropoda</taxon>
        <taxon>Coelurosauria</taxon>
        <taxon>Aves</taxon>
        <taxon>Neognathae</taxon>
        <taxon>Neoaves</taxon>
        <taxon>Charadriiformes</taxon>
        <taxon>Scolopacidae</taxon>
        <taxon>Limosa</taxon>
    </lineage>
</organism>
<dbReference type="PRINTS" id="PR00503">
    <property type="entry name" value="BROMODOMAIN"/>
</dbReference>
<feature type="domain" description="Bromo" evidence="4">
    <location>
        <begin position="1"/>
        <end position="50"/>
    </location>
</feature>
<dbReference type="PROSITE" id="PS50014">
    <property type="entry name" value="BROMODOMAIN_2"/>
    <property type="match status" value="1"/>
</dbReference>
<dbReference type="AlphaFoldDB" id="A0A2I0TBY2"/>
<dbReference type="InterPro" id="IPR001487">
    <property type="entry name" value="Bromodomain"/>
</dbReference>
<gene>
    <name evidence="5" type="ORF">llap_18393</name>
</gene>
<reference evidence="6" key="1">
    <citation type="submission" date="2017-11" db="EMBL/GenBank/DDBJ databases">
        <authorList>
            <person name="Lima N.C."/>
            <person name="Parody-Merino A.M."/>
            <person name="Battley P.F."/>
            <person name="Fidler A.E."/>
            <person name="Prosdocimi F."/>
        </authorList>
    </citation>
    <scope>NUCLEOTIDE SEQUENCE [LARGE SCALE GENOMIC DNA]</scope>
</reference>
<dbReference type="GO" id="GO:0017025">
    <property type="term" value="F:TBP-class protein binding"/>
    <property type="evidence" value="ECO:0007669"/>
    <property type="project" value="InterPro"/>
</dbReference>
<keyword evidence="5" id="KW-0648">Protein biosynthesis</keyword>
<dbReference type="Proteomes" id="UP000233556">
    <property type="component" value="Unassembled WGS sequence"/>
</dbReference>
<accession>A0A2I0TBY2</accession>
<reference evidence="6" key="2">
    <citation type="submission" date="2017-12" db="EMBL/GenBank/DDBJ databases">
        <title>Genome sequence of the Bar-tailed Godwit (Limosa lapponica baueri).</title>
        <authorList>
            <person name="Lima N.C.B."/>
            <person name="Parody-Merino A.M."/>
            <person name="Battley P.F."/>
            <person name="Fidler A.E."/>
            <person name="Prosdocimi F."/>
        </authorList>
    </citation>
    <scope>NUCLEOTIDE SEQUENCE [LARGE SCALE GENOMIC DNA]</scope>
</reference>
<feature type="region of interest" description="Disordered" evidence="3">
    <location>
        <begin position="138"/>
        <end position="255"/>
    </location>
</feature>
<evidence type="ECO:0000313" key="5">
    <source>
        <dbReference type="EMBL" id="PKU31304.1"/>
    </source>
</evidence>
<evidence type="ECO:0000256" key="3">
    <source>
        <dbReference type="SAM" id="MobiDB-lite"/>
    </source>
</evidence>
<keyword evidence="6" id="KW-1185">Reference proteome</keyword>
<protein>
    <submittedName>
        <fullName evidence="5">Transcription initiation factor tfiid subunit 1-like</fullName>
    </submittedName>
</protein>
<dbReference type="InterPro" id="IPR036427">
    <property type="entry name" value="Bromodomain-like_sf"/>
</dbReference>
<dbReference type="GO" id="GO:0051123">
    <property type="term" value="P:RNA polymerase II preinitiation complex assembly"/>
    <property type="evidence" value="ECO:0007669"/>
    <property type="project" value="TreeGrafter"/>
</dbReference>
<dbReference type="InterPro" id="IPR040240">
    <property type="entry name" value="TAF1"/>
</dbReference>
<dbReference type="GO" id="GO:0005669">
    <property type="term" value="C:transcription factor TFIID complex"/>
    <property type="evidence" value="ECO:0007669"/>
    <property type="project" value="InterPro"/>
</dbReference>
<dbReference type="GO" id="GO:0016251">
    <property type="term" value="F:RNA polymerase II general transcription initiation factor activity"/>
    <property type="evidence" value="ECO:0007669"/>
    <property type="project" value="InterPro"/>
</dbReference>
<dbReference type="Pfam" id="PF00439">
    <property type="entry name" value="Bromodomain"/>
    <property type="match status" value="1"/>
</dbReference>
<name>A0A2I0TBY2_LIMLA</name>
<proteinExistence type="predicted"/>
<feature type="compositionally biased region" description="Acidic residues" evidence="3">
    <location>
        <begin position="217"/>
        <end position="230"/>
    </location>
</feature>
<dbReference type="OrthoDB" id="9389881at2759"/>
<feature type="region of interest" description="Disordered" evidence="3">
    <location>
        <begin position="91"/>
        <end position="119"/>
    </location>
</feature>
<keyword evidence="1 2" id="KW-0103">Bromodomain</keyword>
<dbReference type="EMBL" id="KZ513025">
    <property type="protein sequence ID" value="PKU31304.1"/>
    <property type="molecule type" value="Genomic_DNA"/>
</dbReference>
<feature type="compositionally biased region" description="Acidic residues" evidence="3">
    <location>
        <begin position="162"/>
        <end position="176"/>
    </location>
</feature>
<evidence type="ECO:0000259" key="4">
    <source>
        <dbReference type="PROSITE" id="PS50014"/>
    </source>
</evidence>